<dbReference type="STRING" id="588581.Cpap_0177"/>
<dbReference type="SUPFAM" id="SSF52540">
    <property type="entry name" value="P-loop containing nucleoside triphosphate hydrolases"/>
    <property type="match status" value="1"/>
</dbReference>
<dbReference type="PANTHER" id="PTHR37937">
    <property type="entry name" value="CONJUGATIVE TRANSFER: DNA TRANSPORT"/>
    <property type="match status" value="1"/>
</dbReference>
<evidence type="ECO:0000256" key="5">
    <source>
        <dbReference type="ARBA" id="ARBA00022989"/>
    </source>
</evidence>
<gene>
    <name evidence="9" type="ORF">Cpap_0177</name>
</gene>
<keyword evidence="10" id="KW-1185">Reference proteome</keyword>
<keyword evidence="3" id="KW-1003">Cell membrane</keyword>
<comment type="similarity">
    <text evidence="2">Belongs to the VirD4/TraG family.</text>
</comment>
<feature type="compositionally biased region" description="Basic and acidic residues" evidence="7">
    <location>
        <begin position="596"/>
        <end position="608"/>
    </location>
</feature>
<comment type="caution">
    <text evidence="9">The sequence shown here is derived from an EMBL/GenBank/DDBJ whole genome shotgun (WGS) entry which is preliminary data.</text>
</comment>
<dbReference type="Pfam" id="PF02534">
    <property type="entry name" value="T4SS-DNA_transf"/>
    <property type="match status" value="1"/>
</dbReference>
<dbReference type="InterPro" id="IPR051539">
    <property type="entry name" value="T4SS-coupling_protein"/>
</dbReference>
<keyword evidence="4 8" id="KW-0812">Transmembrane</keyword>
<evidence type="ECO:0000313" key="10">
    <source>
        <dbReference type="Proteomes" id="UP000003860"/>
    </source>
</evidence>
<dbReference type="RefSeq" id="WP_004622480.1">
    <property type="nucleotide sequence ID" value="NZ_ACXX02000020.1"/>
</dbReference>
<evidence type="ECO:0000256" key="2">
    <source>
        <dbReference type="ARBA" id="ARBA00008806"/>
    </source>
</evidence>
<reference evidence="9" key="2">
    <citation type="submission" date="2011-01" db="EMBL/GenBank/DDBJ databases">
        <title>The Non-contiguous Finished genome of Clostridium papyrosolvens.</title>
        <authorList>
            <person name="Lucas S."/>
            <person name="Copeland A."/>
            <person name="Lapidus A."/>
            <person name="Cheng J.-F."/>
            <person name="Goodwin L."/>
            <person name="Pitluck S."/>
            <person name="Misra M."/>
            <person name="Chertkov O."/>
            <person name="Detter J.C."/>
            <person name="Han C."/>
            <person name="Tapia R."/>
            <person name="Land M."/>
            <person name="Hauser L."/>
            <person name="Kyrpides N."/>
            <person name="Ivanova N."/>
            <person name="Pagani I."/>
            <person name="Mouttaki H."/>
            <person name="He Z."/>
            <person name="Zhou J."/>
            <person name="Hemme C.L."/>
            <person name="Woyke T."/>
        </authorList>
    </citation>
    <scope>NUCLEOTIDE SEQUENCE [LARGE SCALE GENOMIC DNA]</scope>
    <source>
        <strain evidence="9">DSM 2782</strain>
    </source>
</reference>
<feature type="region of interest" description="Disordered" evidence="7">
    <location>
        <begin position="588"/>
        <end position="608"/>
    </location>
</feature>
<reference evidence="9" key="1">
    <citation type="submission" date="2009-07" db="EMBL/GenBank/DDBJ databases">
        <authorList>
            <consortium name="US DOE Joint Genome Institute (JGI-PGF)"/>
            <person name="Lucas S."/>
            <person name="Copeland A."/>
            <person name="Lapidus A."/>
            <person name="Glavina del Rio T."/>
            <person name="Tice H."/>
            <person name="Bruce D."/>
            <person name="Goodwin L."/>
            <person name="Pitluck S."/>
            <person name="Larimer F."/>
            <person name="Land M.L."/>
            <person name="Mouttaki H."/>
            <person name="He Z."/>
            <person name="Zhou J."/>
            <person name="Hemme C.L."/>
        </authorList>
    </citation>
    <scope>NUCLEOTIDE SEQUENCE [LARGE SCALE GENOMIC DNA]</scope>
    <source>
        <strain evidence="9">DSM 2782</strain>
    </source>
</reference>
<evidence type="ECO:0000256" key="7">
    <source>
        <dbReference type="SAM" id="MobiDB-lite"/>
    </source>
</evidence>
<evidence type="ECO:0000256" key="4">
    <source>
        <dbReference type="ARBA" id="ARBA00022692"/>
    </source>
</evidence>
<dbReference type="Gene3D" id="3.40.50.300">
    <property type="entry name" value="P-loop containing nucleotide triphosphate hydrolases"/>
    <property type="match status" value="1"/>
</dbReference>
<accession>F1TIJ2</accession>
<name>F1TIJ2_9FIRM</name>
<dbReference type="Proteomes" id="UP000003860">
    <property type="component" value="Unassembled WGS sequence"/>
</dbReference>
<keyword evidence="6 8" id="KW-0472">Membrane</keyword>
<feature type="transmembrane region" description="Helical" evidence="8">
    <location>
        <begin position="6"/>
        <end position="29"/>
    </location>
</feature>
<dbReference type="PANTHER" id="PTHR37937:SF1">
    <property type="entry name" value="CONJUGATIVE TRANSFER: DNA TRANSPORT"/>
    <property type="match status" value="1"/>
</dbReference>
<organism evidence="9 10">
    <name type="scientific">Ruminiclostridium papyrosolvens DSM 2782</name>
    <dbReference type="NCBI Taxonomy" id="588581"/>
    <lineage>
        <taxon>Bacteria</taxon>
        <taxon>Bacillati</taxon>
        <taxon>Bacillota</taxon>
        <taxon>Clostridia</taxon>
        <taxon>Eubacteriales</taxon>
        <taxon>Oscillospiraceae</taxon>
        <taxon>Ruminiclostridium</taxon>
    </lineage>
</organism>
<dbReference type="CDD" id="cd01127">
    <property type="entry name" value="TrwB_TraG_TraD_VirD4"/>
    <property type="match status" value="1"/>
</dbReference>
<dbReference type="NCBIfam" id="NF045973">
    <property type="entry name" value="conju_CD1115"/>
    <property type="match status" value="1"/>
</dbReference>
<protein>
    <submittedName>
        <fullName evidence="9">TRAG family protein</fullName>
    </submittedName>
</protein>
<dbReference type="EMBL" id="ACXX02000020">
    <property type="protein sequence ID" value="EGD45809.1"/>
    <property type="molecule type" value="Genomic_DNA"/>
</dbReference>
<evidence type="ECO:0000313" key="9">
    <source>
        <dbReference type="EMBL" id="EGD45809.1"/>
    </source>
</evidence>
<dbReference type="AlphaFoldDB" id="F1TIJ2"/>
<evidence type="ECO:0000256" key="8">
    <source>
        <dbReference type="SAM" id="Phobius"/>
    </source>
</evidence>
<sequence>MPSQVYTLIAVTAVAFFVIGGLSLLAHYYTLNGIKSKTVGDGQHGTARFATRNEIKRTYSHIPYEVEKWRRNENLPQVQGIVVGCKTSGKTVTALVDEGDVHCLMIGAAGVGKTANFLYPNLEYACASGMSFLTTDTKGDLFRNYGSIARDYYGYKVSVIDLRNPTRSDGNNMLHLVNKYMDEYLKDQDNLSLKARAERYAKITAKTIVNSGGMEAGAYGQNAFFYEAAEGLLTSVILLISEYCPPEKRHIISVFKLIQDLLAPSGVKGRNQFQLLIEKLPAEHKARWFAGAALNTAEQAMQSVLSTALSRLNAFLDSELEQILCFDTAVDAEEFCNKKTAVFLVMPEEDSTKYFLISLIVQQLYRKILSVADEAGGRLKNRVMFFLDEIGTIPKIESAEMMFSASRSRRMSIVAIIQSFAQLEKNYGKEGAAIIIDNCQLVLFGGFAPNSHSAEILSQALGNKTVMSGSISRGRNDPSQSLQMIQRPLMTPDELKTLPKGDFILAKTGCYPMKTILKLFIKWGIVFNKVFEIREKSARKVAYADRMELEQEIIKRHAACNYIDEDEPKDTDTALDDWISYVNEQEYIESEQADTQQERKSKPPLRTD</sequence>
<dbReference type="InterPro" id="IPR003688">
    <property type="entry name" value="TraG/VirD4"/>
</dbReference>
<keyword evidence="5 8" id="KW-1133">Transmembrane helix</keyword>
<dbReference type="GO" id="GO:0005886">
    <property type="term" value="C:plasma membrane"/>
    <property type="evidence" value="ECO:0007669"/>
    <property type="project" value="UniProtKB-SubCell"/>
</dbReference>
<comment type="subcellular location">
    <subcellularLocation>
        <location evidence="1">Cell membrane</location>
        <topology evidence="1">Multi-pass membrane protein</topology>
    </subcellularLocation>
</comment>
<dbReference type="OrthoDB" id="9766496at2"/>
<evidence type="ECO:0000256" key="1">
    <source>
        <dbReference type="ARBA" id="ARBA00004651"/>
    </source>
</evidence>
<dbReference type="InterPro" id="IPR027417">
    <property type="entry name" value="P-loop_NTPase"/>
</dbReference>
<evidence type="ECO:0000256" key="6">
    <source>
        <dbReference type="ARBA" id="ARBA00023136"/>
    </source>
</evidence>
<dbReference type="eggNOG" id="COG3505">
    <property type="taxonomic scope" value="Bacteria"/>
</dbReference>
<evidence type="ECO:0000256" key="3">
    <source>
        <dbReference type="ARBA" id="ARBA00022475"/>
    </source>
</evidence>
<proteinExistence type="inferred from homology"/>